<name>V5HDP5_IXORI</name>
<evidence type="ECO:0000313" key="3">
    <source>
        <dbReference type="EMBL" id="JAB71488.1"/>
    </source>
</evidence>
<feature type="compositionally biased region" description="Low complexity" evidence="1">
    <location>
        <begin position="125"/>
        <end position="137"/>
    </location>
</feature>
<keyword evidence="2" id="KW-0732">Signal</keyword>
<dbReference type="AlphaFoldDB" id="V5HDP5"/>
<feature type="chain" id="PRO_5004737918" evidence="2">
    <location>
        <begin position="19"/>
        <end position="143"/>
    </location>
</feature>
<feature type="compositionally biased region" description="Polar residues" evidence="1">
    <location>
        <begin position="18"/>
        <end position="58"/>
    </location>
</feature>
<accession>V5HDP5</accession>
<feature type="region of interest" description="Disordered" evidence="1">
    <location>
        <begin position="17"/>
        <end position="101"/>
    </location>
</feature>
<sequence length="143" mass="14615">MFKLKFFILFVLAGLSFGDSSGSETGDASNSESGTSSGGQDTNPDGSQDKNSAGSQGSPAEDGGESDDTSGSGSSPAVQEGGEHQSPEGAPSNIAQGHFHLPSFVGDAKNQRNLMEKLVILCNKTQPTTPTSSQITSERSETG</sequence>
<evidence type="ECO:0000256" key="2">
    <source>
        <dbReference type="SAM" id="SignalP"/>
    </source>
</evidence>
<protein>
    <submittedName>
        <fullName evidence="3">Putative secreted protein</fullName>
    </submittedName>
</protein>
<feature type="region of interest" description="Disordered" evidence="1">
    <location>
        <begin position="123"/>
        <end position="143"/>
    </location>
</feature>
<organism evidence="3">
    <name type="scientific">Ixodes ricinus</name>
    <name type="common">Common tick</name>
    <name type="synonym">Acarus ricinus</name>
    <dbReference type="NCBI Taxonomy" id="34613"/>
    <lineage>
        <taxon>Eukaryota</taxon>
        <taxon>Metazoa</taxon>
        <taxon>Ecdysozoa</taxon>
        <taxon>Arthropoda</taxon>
        <taxon>Chelicerata</taxon>
        <taxon>Arachnida</taxon>
        <taxon>Acari</taxon>
        <taxon>Parasitiformes</taxon>
        <taxon>Ixodida</taxon>
        <taxon>Ixodoidea</taxon>
        <taxon>Ixodidae</taxon>
        <taxon>Ixodinae</taxon>
        <taxon>Ixodes</taxon>
    </lineage>
</organism>
<dbReference type="EMBL" id="GANP01012980">
    <property type="protein sequence ID" value="JAB71488.1"/>
    <property type="molecule type" value="mRNA"/>
</dbReference>
<proteinExistence type="evidence at transcript level"/>
<feature type="signal peptide" evidence="2">
    <location>
        <begin position="1"/>
        <end position="18"/>
    </location>
</feature>
<reference evidence="3" key="1">
    <citation type="journal article" date="2015" name="Sci. Rep.">
        <title>Tissue- and time-dependent transcription in Ixodes ricinus salivary glands and midguts when blood feeding on the vertebrate host.</title>
        <authorList>
            <person name="Kotsyfakis M."/>
            <person name="Schwarz A."/>
            <person name="Erhart J."/>
            <person name="Ribeiro J.M."/>
        </authorList>
    </citation>
    <scope>NUCLEOTIDE SEQUENCE</scope>
    <source>
        <tissue evidence="3">Salivary gland and midgut</tissue>
    </source>
</reference>
<evidence type="ECO:0000256" key="1">
    <source>
        <dbReference type="SAM" id="MobiDB-lite"/>
    </source>
</evidence>